<keyword evidence="2" id="KW-1185">Reference proteome</keyword>
<name>A0ABS0JTX3_9ACTN</name>
<gene>
    <name evidence="1" type="ORF">IW249_000215</name>
</gene>
<comment type="caution">
    <text evidence="1">The sequence shown here is derived from an EMBL/GenBank/DDBJ whole genome shotgun (WGS) entry which is preliminary data.</text>
</comment>
<protein>
    <submittedName>
        <fullName evidence="1">Uncharacterized protein</fullName>
    </submittedName>
</protein>
<evidence type="ECO:0000313" key="1">
    <source>
        <dbReference type="EMBL" id="MBG6099801.1"/>
    </source>
</evidence>
<evidence type="ECO:0000313" key="2">
    <source>
        <dbReference type="Proteomes" id="UP000631791"/>
    </source>
</evidence>
<accession>A0ABS0JTX3</accession>
<organism evidence="1 2">
    <name type="scientific">Micromonospora vinacea</name>
    <dbReference type="NCBI Taxonomy" id="709878"/>
    <lineage>
        <taxon>Bacteria</taxon>
        <taxon>Bacillati</taxon>
        <taxon>Actinomycetota</taxon>
        <taxon>Actinomycetes</taxon>
        <taxon>Micromonosporales</taxon>
        <taxon>Micromonosporaceae</taxon>
        <taxon>Micromonospora</taxon>
    </lineage>
</organism>
<dbReference type="Proteomes" id="UP000631791">
    <property type="component" value="Unassembled WGS sequence"/>
</dbReference>
<dbReference type="EMBL" id="JADOTY010000001">
    <property type="protein sequence ID" value="MBG6099801.1"/>
    <property type="molecule type" value="Genomic_DNA"/>
</dbReference>
<dbReference type="RefSeq" id="WP_196919051.1">
    <property type="nucleotide sequence ID" value="NZ_JADOTY010000001.1"/>
</dbReference>
<reference evidence="1 2" key="1">
    <citation type="submission" date="2020-11" db="EMBL/GenBank/DDBJ databases">
        <title>Sequencing the genomes of 1000 actinobacteria strains.</title>
        <authorList>
            <person name="Klenk H.-P."/>
        </authorList>
    </citation>
    <scope>NUCLEOTIDE SEQUENCE [LARGE SCALE GENOMIC DNA]</scope>
    <source>
        <strain evidence="1 2">DSM 101695</strain>
    </source>
</reference>
<sequence length="60" mass="6093">MSLRILLILVASAGTGTALGLVTSIQEGFFGALGVATLLHAMIEPKSSEKKPTAGAKPLD</sequence>
<proteinExistence type="predicted"/>